<comment type="subunit">
    <text evidence="10">Homodimer.</text>
</comment>
<dbReference type="Gene3D" id="3.40.1190.20">
    <property type="match status" value="1"/>
</dbReference>
<dbReference type="EMBL" id="JACNIG010000084">
    <property type="protein sequence ID" value="MBC8430800.1"/>
    <property type="molecule type" value="Genomic_DNA"/>
</dbReference>
<comment type="similarity">
    <text evidence="10">In the N-terminal section; belongs to the carbohydrate kinase PfkB family.</text>
</comment>
<feature type="region of interest" description="Cytidylyltransferase" evidence="10">
    <location>
        <begin position="351"/>
        <end position="485"/>
    </location>
</feature>
<dbReference type="CDD" id="cd01172">
    <property type="entry name" value="RfaE_like"/>
    <property type="match status" value="1"/>
</dbReference>
<comment type="similarity">
    <text evidence="10">In the C-terminal section; belongs to the cytidylyltransferase family.</text>
</comment>
<dbReference type="Gene3D" id="3.40.50.620">
    <property type="entry name" value="HUPs"/>
    <property type="match status" value="1"/>
</dbReference>
<proteinExistence type="inferred from homology"/>
<dbReference type="InterPro" id="IPR011913">
    <property type="entry name" value="RfaE_dom_I"/>
</dbReference>
<keyword evidence="7 10" id="KW-0067">ATP-binding</keyword>
<comment type="pathway">
    <text evidence="10">Nucleotide-sugar biosynthesis; ADP-L-glycero-beta-D-manno-heptose biosynthesis; ADP-L-glycero-beta-D-manno-heptose from D-glycero-beta-D-manno-heptose 7-phosphate: step 3/4.</text>
</comment>
<comment type="catalytic activity">
    <reaction evidence="10">
        <text>D-glycero-beta-D-manno-heptose 7-phosphate + ATP = D-glycero-beta-D-manno-heptose 1,7-bisphosphate + ADP + H(+)</text>
        <dbReference type="Rhea" id="RHEA:27473"/>
        <dbReference type="ChEBI" id="CHEBI:15378"/>
        <dbReference type="ChEBI" id="CHEBI:30616"/>
        <dbReference type="ChEBI" id="CHEBI:60204"/>
        <dbReference type="ChEBI" id="CHEBI:60208"/>
        <dbReference type="ChEBI" id="CHEBI:456216"/>
        <dbReference type="EC" id="2.7.1.167"/>
    </reaction>
</comment>
<dbReference type="SUPFAM" id="SSF52374">
    <property type="entry name" value="Nucleotidylyl transferase"/>
    <property type="match status" value="1"/>
</dbReference>
<sequence>MHMDFSKFERCHILVVGDLMIDEYLWGTVDRISPEAPVQIVAVDSEDYTLGGAGNVINNLTALGAKVTAAGVVGIGRNGQLLLQKFQELGVDTAGIVKEPDRPTTMKTRIIAANQQVLRIDRETKKAISDETHDKLAGYIENKVPDVDVILISDYGKGVVTNTLMSRLIAAARKHNKITIADPKGLDFSKYSGVSLLTPNKKEAAQASGIEIVDESTLSESGRKILETVDINKLLITCGKDGMVLFQKNKAPCKINAEARQVYDVSGAGDTVLALLGLGIAAGKSFEESMTLANTAAGLVVGKVGTATISRQELTAALLPTRDSTIFKQKQLSDLPALVQELKRQGKRLVLTNGCFDLLHSGHILLFSASKQLGDVLIVAIDDDNSVKALKGPERPVIRAKERVRIISALDTVDYVVLFSSKELESLIKIIHPDVLTKGSNYTSEKVLGGELVEQLGGQVVLVPVTENVSSTQIINNIKSRDNAG</sequence>
<keyword evidence="9 10" id="KW-0119">Carbohydrate metabolism</keyword>
<evidence type="ECO:0000259" key="11">
    <source>
        <dbReference type="Pfam" id="PF00294"/>
    </source>
</evidence>
<dbReference type="PANTHER" id="PTHR46969">
    <property type="entry name" value="BIFUNCTIONAL PROTEIN HLDE"/>
    <property type="match status" value="1"/>
</dbReference>
<dbReference type="InterPro" id="IPR011611">
    <property type="entry name" value="PfkB_dom"/>
</dbReference>
<evidence type="ECO:0000256" key="2">
    <source>
        <dbReference type="ARBA" id="ARBA00003753"/>
    </source>
</evidence>
<evidence type="ECO:0000313" key="13">
    <source>
        <dbReference type="EMBL" id="MBC8430800.1"/>
    </source>
</evidence>
<evidence type="ECO:0000256" key="3">
    <source>
        <dbReference type="ARBA" id="ARBA00022679"/>
    </source>
</evidence>
<feature type="domain" description="Cytidyltransferase-like" evidence="12">
    <location>
        <begin position="351"/>
        <end position="476"/>
    </location>
</feature>
<evidence type="ECO:0000256" key="1">
    <source>
        <dbReference type="ARBA" id="ARBA00002319"/>
    </source>
</evidence>
<feature type="region of interest" description="Ribokinase" evidence="10">
    <location>
        <begin position="1"/>
        <end position="320"/>
    </location>
</feature>
<name>A0A8J6P0Y3_9BACT</name>
<evidence type="ECO:0000256" key="5">
    <source>
        <dbReference type="ARBA" id="ARBA00022741"/>
    </source>
</evidence>
<evidence type="ECO:0000256" key="10">
    <source>
        <dbReference type="HAMAP-Rule" id="MF_01603"/>
    </source>
</evidence>
<evidence type="ECO:0000313" key="14">
    <source>
        <dbReference type="Proteomes" id="UP000605201"/>
    </source>
</evidence>
<accession>A0A8J6P0Y3</accession>
<evidence type="ECO:0000256" key="4">
    <source>
        <dbReference type="ARBA" id="ARBA00022695"/>
    </source>
</evidence>
<feature type="binding site" evidence="10">
    <location>
        <begin position="200"/>
        <end position="203"/>
    </location>
    <ligand>
        <name>ATP</name>
        <dbReference type="ChEBI" id="CHEBI:30616"/>
    </ligand>
</feature>
<reference evidence="13 14" key="1">
    <citation type="submission" date="2020-08" db="EMBL/GenBank/DDBJ databases">
        <title>Bridging the membrane lipid divide: bacteria of the FCB group superphylum have the potential to synthesize archaeal ether lipids.</title>
        <authorList>
            <person name="Villanueva L."/>
            <person name="Von Meijenfeldt F.A.B."/>
            <person name="Westbye A.B."/>
            <person name="Yadav S."/>
            <person name="Hopmans E.C."/>
            <person name="Dutilh B.E."/>
            <person name="Sinninghe Damste J.S."/>
        </authorList>
    </citation>
    <scope>NUCLEOTIDE SEQUENCE [LARGE SCALE GENOMIC DNA]</scope>
    <source>
        <strain evidence="13">NIOZ-UU17</strain>
    </source>
</reference>
<evidence type="ECO:0000256" key="6">
    <source>
        <dbReference type="ARBA" id="ARBA00022777"/>
    </source>
</evidence>
<dbReference type="InterPro" id="IPR014729">
    <property type="entry name" value="Rossmann-like_a/b/a_fold"/>
</dbReference>
<comment type="function">
    <text evidence="1 10">Catalyzes the phosphorylation of D-glycero-D-manno-heptose 7-phosphate at the C-1 position to selectively form D-glycero-beta-D-manno-heptose-1,7-bisphosphate.</text>
</comment>
<dbReference type="GO" id="GO:0005524">
    <property type="term" value="F:ATP binding"/>
    <property type="evidence" value="ECO:0007669"/>
    <property type="project" value="UniProtKB-UniRule"/>
</dbReference>
<keyword evidence="6 10" id="KW-0418">Kinase</keyword>
<evidence type="ECO:0000259" key="12">
    <source>
        <dbReference type="Pfam" id="PF01467"/>
    </source>
</evidence>
<gene>
    <name evidence="13" type="primary">rfaE1</name>
    <name evidence="10" type="synonym">hldE</name>
    <name evidence="13" type="ORF">H8D96_02665</name>
</gene>
<dbReference type="PANTHER" id="PTHR46969:SF1">
    <property type="entry name" value="BIFUNCTIONAL PROTEIN HLDE"/>
    <property type="match status" value="1"/>
</dbReference>
<dbReference type="AlphaFoldDB" id="A0A8J6P0Y3"/>
<organism evidence="13 14">
    <name type="scientific">Candidatus Desulfatibia vada</name>
    <dbReference type="NCBI Taxonomy" id="2841696"/>
    <lineage>
        <taxon>Bacteria</taxon>
        <taxon>Pseudomonadati</taxon>
        <taxon>Thermodesulfobacteriota</taxon>
        <taxon>Desulfobacteria</taxon>
        <taxon>Desulfobacterales</taxon>
        <taxon>Desulfobacterales incertae sedis</taxon>
        <taxon>Candidatus Desulfatibia</taxon>
    </lineage>
</organism>
<dbReference type="FunFam" id="3.40.1190.20:FF:000002">
    <property type="entry name" value="Bifunctional protein HldE"/>
    <property type="match status" value="1"/>
</dbReference>
<feature type="domain" description="Carbohydrate kinase PfkB" evidence="11">
    <location>
        <begin position="13"/>
        <end position="308"/>
    </location>
</feature>
<dbReference type="NCBIfam" id="TIGR02198">
    <property type="entry name" value="rfaE_dom_I"/>
    <property type="match status" value="1"/>
</dbReference>
<dbReference type="EC" id="2.7.1.167" evidence="10"/>
<protein>
    <recommendedName>
        <fullName evidence="10">Bifunctional protein HldE</fullName>
    </recommendedName>
    <domain>
        <recommendedName>
            <fullName evidence="10">D-beta-D-heptose 7-phosphate kinase</fullName>
            <ecNumber evidence="10">2.7.1.167</ecNumber>
        </recommendedName>
        <alternativeName>
            <fullName evidence="10">D-beta-D-heptose 7-phosphotransferase</fullName>
        </alternativeName>
        <alternativeName>
            <fullName evidence="10">D-glycero-beta-D-manno-heptose-7-phosphate kinase</fullName>
        </alternativeName>
    </domain>
    <domain>
        <recommendedName>
            <fullName evidence="10">D-beta-D-heptose 1-phosphate adenylyltransferase</fullName>
            <ecNumber evidence="10">2.7.7.70</ecNumber>
        </recommendedName>
        <alternativeName>
            <fullName evidence="10">D-glycero-beta-D-manno-heptose 1-phosphate adenylyltransferase</fullName>
        </alternativeName>
    </domain>
</protein>
<keyword evidence="3 10" id="KW-0808">Transferase</keyword>
<dbReference type="SUPFAM" id="SSF53613">
    <property type="entry name" value="Ribokinase-like"/>
    <property type="match status" value="1"/>
</dbReference>
<dbReference type="InterPro" id="IPR023030">
    <property type="entry name" value="Bifunc_HldE"/>
</dbReference>
<feature type="active site" evidence="10">
    <location>
        <position position="270"/>
    </location>
</feature>
<comment type="catalytic activity">
    <reaction evidence="10">
        <text>D-glycero-beta-D-manno-heptose 1-phosphate + ATP + H(+) = ADP-D-glycero-beta-D-manno-heptose + diphosphate</text>
        <dbReference type="Rhea" id="RHEA:27465"/>
        <dbReference type="ChEBI" id="CHEBI:15378"/>
        <dbReference type="ChEBI" id="CHEBI:30616"/>
        <dbReference type="ChEBI" id="CHEBI:33019"/>
        <dbReference type="ChEBI" id="CHEBI:59967"/>
        <dbReference type="ChEBI" id="CHEBI:61593"/>
        <dbReference type="EC" id="2.7.7.70"/>
    </reaction>
</comment>
<dbReference type="NCBIfam" id="TIGR00125">
    <property type="entry name" value="cyt_tran_rel"/>
    <property type="match status" value="1"/>
</dbReference>
<comment type="caution">
    <text evidence="13">The sequence shown here is derived from an EMBL/GenBank/DDBJ whole genome shotgun (WGS) entry which is preliminary data.</text>
</comment>
<dbReference type="GO" id="GO:0005829">
    <property type="term" value="C:cytosol"/>
    <property type="evidence" value="ECO:0007669"/>
    <property type="project" value="TreeGrafter"/>
</dbReference>
<dbReference type="GO" id="GO:0016773">
    <property type="term" value="F:phosphotransferase activity, alcohol group as acceptor"/>
    <property type="evidence" value="ECO:0007669"/>
    <property type="project" value="InterPro"/>
</dbReference>
<dbReference type="GO" id="GO:0033785">
    <property type="term" value="F:heptose 7-phosphate kinase activity"/>
    <property type="evidence" value="ECO:0007669"/>
    <property type="project" value="UniProtKB-UniRule"/>
</dbReference>
<keyword evidence="4 10" id="KW-0548">Nucleotidyltransferase</keyword>
<evidence type="ECO:0000256" key="9">
    <source>
        <dbReference type="ARBA" id="ARBA00023277"/>
    </source>
</evidence>
<dbReference type="InterPro" id="IPR004821">
    <property type="entry name" value="Cyt_trans-like"/>
</dbReference>
<keyword evidence="5 10" id="KW-0547">Nucleotide-binding</keyword>
<dbReference type="GO" id="GO:0033786">
    <property type="term" value="F:heptose-1-phosphate adenylyltransferase activity"/>
    <property type="evidence" value="ECO:0007669"/>
    <property type="project" value="UniProtKB-UniRule"/>
</dbReference>
<keyword evidence="8 10" id="KW-0511">Multifunctional enzyme</keyword>
<comment type="pathway">
    <text evidence="10">Nucleotide-sugar biosynthesis; ADP-L-glycero-beta-D-manno-heptose biosynthesis; ADP-L-glycero-beta-D-manno-heptose from D-glycero-beta-D-manno-heptose 7-phosphate: step 1/4.</text>
</comment>
<dbReference type="EC" id="2.7.7.70" evidence="10"/>
<dbReference type="HAMAP" id="MF_01603">
    <property type="entry name" value="HldE"/>
    <property type="match status" value="1"/>
</dbReference>
<comment type="function">
    <text evidence="2 10">Catalyzes the ADP transfer from ATP to D-glycero-beta-D-manno-heptose 1-phosphate, yielding ADP-D-glycero-beta-D-manno-heptose.</text>
</comment>
<dbReference type="UniPathway" id="UPA00356">
    <property type="reaction ID" value="UER00437"/>
</dbReference>
<dbReference type="GO" id="GO:0097171">
    <property type="term" value="P:ADP-L-glycero-beta-D-manno-heptose biosynthetic process"/>
    <property type="evidence" value="ECO:0007669"/>
    <property type="project" value="UniProtKB-UniPathway"/>
</dbReference>
<evidence type="ECO:0000256" key="7">
    <source>
        <dbReference type="ARBA" id="ARBA00022840"/>
    </source>
</evidence>
<dbReference type="Pfam" id="PF01467">
    <property type="entry name" value="CTP_transf_like"/>
    <property type="match status" value="1"/>
</dbReference>
<dbReference type="Proteomes" id="UP000605201">
    <property type="component" value="Unassembled WGS sequence"/>
</dbReference>
<evidence type="ECO:0000256" key="8">
    <source>
        <dbReference type="ARBA" id="ARBA00023268"/>
    </source>
</evidence>
<dbReference type="Pfam" id="PF00294">
    <property type="entry name" value="PfkB"/>
    <property type="match status" value="1"/>
</dbReference>
<dbReference type="InterPro" id="IPR029056">
    <property type="entry name" value="Ribokinase-like"/>
</dbReference>